<organism evidence="2 3">
    <name type="scientific">Rhodococcus gordoniae</name>
    <dbReference type="NCBI Taxonomy" id="223392"/>
    <lineage>
        <taxon>Bacteria</taxon>
        <taxon>Bacillati</taxon>
        <taxon>Actinomycetota</taxon>
        <taxon>Actinomycetes</taxon>
        <taxon>Mycobacteriales</taxon>
        <taxon>Nocardiaceae</taxon>
        <taxon>Rhodococcus</taxon>
    </lineage>
</organism>
<feature type="transmembrane region" description="Helical" evidence="1">
    <location>
        <begin position="23"/>
        <end position="47"/>
    </location>
</feature>
<protein>
    <submittedName>
        <fullName evidence="2">Uncharacterized protein</fullName>
    </submittedName>
</protein>
<proteinExistence type="predicted"/>
<keyword evidence="1" id="KW-0472">Membrane</keyword>
<sequence>MTTQFAPVPAESTEPEERATSRFWPGVVVGVCTATVVGALTAAGFLINARISAPALFTIDGTITLVDGSTYSSTPDFECEGDRGYDDISSAAAVRVSDETGTLLAKGSLTGSVREDDFCTFFFTVPDVPRGASFYDVEVSHRGSVSYDEAEADSGVHLTLGR</sequence>
<accession>A0A379M0W3</accession>
<dbReference type="EMBL" id="UGVI01000001">
    <property type="protein sequence ID" value="SUE15752.1"/>
    <property type="molecule type" value="Genomic_DNA"/>
</dbReference>
<name>A0A379M0W3_9NOCA</name>
<evidence type="ECO:0000313" key="2">
    <source>
        <dbReference type="EMBL" id="SUE15752.1"/>
    </source>
</evidence>
<reference evidence="2 3" key="1">
    <citation type="submission" date="2018-06" db="EMBL/GenBank/DDBJ databases">
        <authorList>
            <consortium name="Pathogen Informatics"/>
            <person name="Doyle S."/>
        </authorList>
    </citation>
    <scope>NUCLEOTIDE SEQUENCE [LARGE SCALE GENOMIC DNA]</scope>
    <source>
        <strain evidence="2 3">NCTC13296</strain>
    </source>
</reference>
<keyword evidence="3" id="KW-1185">Reference proteome</keyword>
<gene>
    <name evidence="2" type="ORF">NCTC13296_02615</name>
</gene>
<dbReference type="Proteomes" id="UP000254569">
    <property type="component" value="Unassembled WGS sequence"/>
</dbReference>
<evidence type="ECO:0000256" key="1">
    <source>
        <dbReference type="SAM" id="Phobius"/>
    </source>
</evidence>
<evidence type="ECO:0000313" key="3">
    <source>
        <dbReference type="Proteomes" id="UP000254569"/>
    </source>
</evidence>
<dbReference type="OrthoDB" id="4412616at2"/>
<keyword evidence="1" id="KW-1133">Transmembrane helix</keyword>
<keyword evidence="1" id="KW-0812">Transmembrane</keyword>
<dbReference type="RefSeq" id="WP_084421353.1">
    <property type="nucleotide sequence ID" value="NZ_LPZN01000002.1"/>
</dbReference>
<dbReference type="AlphaFoldDB" id="A0A379M0W3"/>